<accession>A0AA39Y5V2</accession>
<sequence length="207" mass="23100">MLCSILPSYQGLTQAPQEIVYDTQSSSTASSLFARNRFTPLQFAATDTYCTKPSGTMSNYEPLFPTAHSADPTVKQFITDFFKTSDNPELTDEWVDFFREDATLVMGSTAPATGRVDIRKLRVGMWEHVEARRHTLGRVFPVVGGFEGDGDGGEDGVEFMMFGKVDYKPRDADAAPYSVDFAGHARLVGEGLEGRWGFAYYRVYLQR</sequence>
<dbReference type="AlphaFoldDB" id="A0AA39Y5V2"/>
<dbReference type="PANTHER" id="PTHR39401">
    <property type="entry name" value="SNOAL-LIKE DOMAIN-CONTAINING PROTEIN"/>
    <property type="match status" value="1"/>
</dbReference>
<dbReference type="SUPFAM" id="SSF54427">
    <property type="entry name" value="NTF2-like"/>
    <property type="match status" value="1"/>
</dbReference>
<evidence type="ECO:0000313" key="1">
    <source>
        <dbReference type="EMBL" id="KAK0646607.1"/>
    </source>
</evidence>
<dbReference type="PANTHER" id="PTHR39401:SF1">
    <property type="entry name" value="SNOAL-LIKE DOMAIN-CONTAINING PROTEIN"/>
    <property type="match status" value="1"/>
</dbReference>
<dbReference type="EMBL" id="JAULSV010000004">
    <property type="protein sequence ID" value="KAK0646607.1"/>
    <property type="molecule type" value="Genomic_DNA"/>
</dbReference>
<dbReference type="Gene3D" id="3.10.450.50">
    <property type="match status" value="1"/>
</dbReference>
<reference evidence="1" key="1">
    <citation type="submission" date="2023-06" db="EMBL/GenBank/DDBJ databases">
        <title>Genome-scale phylogeny and comparative genomics of the fungal order Sordariales.</title>
        <authorList>
            <consortium name="Lawrence Berkeley National Laboratory"/>
            <person name="Hensen N."/>
            <person name="Bonometti L."/>
            <person name="Westerberg I."/>
            <person name="Brannstrom I.O."/>
            <person name="Guillou S."/>
            <person name="Cros-Aarteil S."/>
            <person name="Calhoun S."/>
            <person name="Haridas S."/>
            <person name="Kuo A."/>
            <person name="Mondo S."/>
            <person name="Pangilinan J."/>
            <person name="Riley R."/>
            <person name="Labutti K."/>
            <person name="Andreopoulos B."/>
            <person name="Lipzen A."/>
            <person name="Chen C."/>
            <person name="Yanf M."/>
            <person name="Daum C."/>
            <person name="Ng V."/>
            <person name="Clum A."/>
            <person name="Steindorff A."/>
            <person name="Ohm R."/>
            <person name="Martin F."/>
            <person name="Silar P."/>
            <person name="Natvig D."/>
            <person name="Lalanne C."/>
            <person name="Gautier V."/>
            <person name="Ament-Velasquez S.L."/>
            <person name="Kruys A."/>
            <person name="Hutchinson M.I."/>
            <person name="Powell A.J."/>
            <person name="Barry K."/>
            <person name="Miller A.N."/>
            <person name="Grigoriev I.V."/>
            <person name="Debuchy R."/>
            <person name="Gladieux P."/>
            <person name="Thoren M.H."/>
            <person name="Johannesson H."/>
        </authorList>
    </citation>
    <scope>NUCLEOTIDE SEQUENCE</scope>
    <source>
        <strain evidence="1">SMH2532-1</strain>
    </source>
</reference>
<comment type="caution">
    <text evidence="1">The sequence shown here is derived from an EMBL/GenBank/DDBJ whole genome shotgun (WGS) entry which is preliminary data.</text>
</comment>
<dbReference type="InterPro" id="IPR032710">
    <property type="entry name" value="NTF2-like_dom_sf"/>
</dbReference>
<proteinExistence type="predicted"/>
<evidence type="ECO:0008006" key="3">
    <source>
        <dbReference type="Google" id="ProtNLM"/>
    </source>
</evidence>
<gene>
    <name evidence="1" type="ORF">B0T16DRAFT_329310</name>
</gene>
<protein>
    <recommendedName>
        <fullName evidence="3">SnoaL-like domain-containing protein</fullName>
    </recommendedName>
</protein>
<evidence type="ECO:0000313" key="2">
    <source>
        <dbReference type="Proteomes" id="UP001174936"/>
    </source>
</evidence>
<organism evidence="1 2">
    <name type="scientific">Cercophora newfieldiana</name>
    <dbReference type="NCBI Taxonomy" id="92897"/>
    <lineage>
        <taxon>Eukaryota</taxon>
        <taxon>Fungi</taxon>
        <taxon>Dikarya</taxon>
        <taxon>Ascomycota</taxon>
        <taxon>Pezizomycotina</taxon>
        <taxon>Sordariomycetes</taxon>
        <taxon>Sordariomycetidae</taxon>
        <taxon>Sordariales</taxon>
        <taxon>Lasiosphaeriaceae</taxon>
        <taxon>Cercophora</taxon>
    </lineage>
</organism>
<dbReference type="Proteomes" id="UP001174936">
    <property type="component" value="Unassembled WGS sequence"/>
</dbReference>
<keyword evidence="2" id="KW-1185">Reference proteome</keyword>
<name>A0AA39Y5V2_9PEZI</name>